<dbReference type="Gene3D" id="3.40.50.720">
    <property type="entry name" value="NAD(P)-binding Rossmann-like Domain"/>
    <property type="match status" value="1"/>
</dbReference>
<dbReference type="AlphaFoldDB" id="A0A563E665"/>
<dbReference type="Pfam" id="PF00106">
    <property type="entry name" value="adh_short"/>
    <property type="match status" value="1"/>
</dbReference>
<protein>
    <submittedName>
        <fullName evidence="1">SDR family NAD(P)-dependent oxidoreductase</fullName>
    </submittedName>
</protein>
<accession>A0A563E665</accession>
<proteinExistence type="predicted"/>
<dbReference type="PRINTS" id="PR00081">
    <property type="entry name" value="GDHRDH"/>
</dbReference>
<evidence type="ECO:0000313" key="1">
    <source>
        <dbReference type="EMBL" id="TWP38007.1"/>
    </source>
</evidence>
<reference evidence="1 2" key="2">
    <citation type="submission" date="2019-08" db="EMBL/GenBank/DDBJ databases">
        <title>Jejuicoccus antrihumi gen. nov., sp. nov., a new member of the family Dermacoccaceae isolated from a cave.</title>
        <authorList>
            <person name="Schumann P."/>
            <person name="Kim I.S."/>
        </authorList>
    </citation>
    <scope>NUCLEOTIDE SEQUENCE [LARGE SCALE GENOMIC DNA]</scope>
    <source>
        <strain evidence="1 2">C5-26</strain>
    </source>
</reference>
<dbReference type="SUPFAM" id="SSF51735">
    <property type="entry name" value="NAD(P)-binding Rossmann-fold domains"/>
    <property type="match status" value="1"/>
</dbReference>
<keyword evidence="2" id="KW-1185">Reference proteome</keyword>
<comment type="caution">
    <text evidence="1">The sequence shown here is derived from an EMBL/GenBank/DDBJ whole genome shotgun (WGS) entry which is preliminary data.</text>
</comment>
<dbReference type="PANTHER" id="PTHR43431">
    <property type="entry name" value="OXIDOREDUCTASE, SHORT CHAIN DEHYDROGENASE/REDUCTASE FAMILY (AFU_ORTHOLOGUE AFUA_5G14000)"/>
    <property type="match status" value="1"/>
</dbReference>
<reference evidence="1 2" key="1">
    <citation type="submission" date="2019-05" db="EMBL/GenBank/DDBJ databases">
        <authorList>
            <person name="Lee S.D."/>
        </authorList>
    </citation>
    <scope>NUCLEOTIDE SEQUENCE [LARGE SCALE GENOMIC DNA]</scope>
    <source>
        <strain evidence="1 2">C5-26</strain>
    </source>
</reference>
<dbReference type="OrthoDB" id="9799818at2"/>
<name>A0A563E665_9MICO</name>
<sequence>MIQSRSEAVHMSKPVIAIVGAGPGVSAGVARKFGGHGFTVVLLARGRESLDLQVADLRERGVDAHAVTADASVKETLVTAFAQIESEFAAPDVLVYNAGANTISDPSDLAEEDLLADFTVNVAGALVCSRLVIPRMTERGTGCLLFTGGMLALKPVASRASAAISKAGLRNLAFTLADELAPAGIKVGTVTIGGVVSPGTFFDPDLISEAYWDLFNGSDQTEILYQPA</sequence>
<gene>
    <name evidence="1" type="ORF">FGL98_04690</name>
</gene>
<dbReference type="PANTHER" id="PTHR43431:SF1">
    <property type="entry name" value="OS08G0476300 PROTEIN"/>
    <property type="match status" value="1"/>
</dbReference>
<dbReference type="InterPro" id="IPR036291">
    <property type="entry name" value="NAD(P)-bd_dom_sf"/>
</dbReference>
<evidence type="ECO:0000313" key="2">
    <source>
        <dbReference type="Proteomes" id="UP000320244"/>
    </source>
</evidence>
<dbReference type="InterPro" id="IPR002347">
    <property type="entry name" value="SDR_fam"/>
</dbReference>
<organism evidence="1 2">
    <name type="scientific">Leekyejoonella antrihumi</name>
    <dbReference type="NCBI Taxonomy" id="1660198"/>
    <lineage>
        <taxon>Bacteria</taxon>
        <taxon>Bacillati</taxon>
        <taxon>Actinomycetota</taxon>
        <taxon>Actinomycetes</taxon>
        <taxon>Micrococcales</taxon>
        <taxon>Dermacoccaceae</taxon>
        <taxon>Leekyejoonella</taxon>
    </lineage>
</organism>
<dbReference type="Proteomes" id="UP000320244">
    <property type="component" value="Unassembled WGS sequence"/>
</dbReference>
<dbReference type="EMBL" id="VCQV01000004">
    <property type="protein sequence ID" value="TWP38007.1"/>
    <property type="molecule type" value="Genomic_DNA"/>
</dbReference>